<dbReference type="SUPFAM" id="SSF55729">
    <property type="entry name" value="Acyl-CoA N-acyltransferases (Nat)"/>
    <property type="match status" value="1"/>
</dbReference>
<dbReference type="RefSeq" id="XP_005104041.1">
    <property type="nucleotide sequence ID" value="XM_005103984.3"/>
</dbReference>
<accession>A0ABM0JXT0</accession>
<keyword evidence="2" id="KW-1185">Reference proteome</keyword>
<feature type="compositionally biased region" description="Basic and acidic residues" evidence="1">
    <location>
        <begin position="227"/>
        <end position="237"/>
    </location>
</feature>
<protein>
    <submittedName>
        <fullName evidence="3 4">Uncharacterized protein LOC101859426</fullName>
    </submittedName>
</protein>
<evidence type="ECO:0000313" key="4">
    <source>
        <dbReference type="RefSeq" id="XP_005104041.1"/>
    </source>
</evidence>
<dbReference type="Proteomes" id="UP000694888">
    <property type="component" value="Unplaced"/>
</dbReference>
<organism evidence="2 3">
    <name type="scientific">Aplysia californica</name>
    <name type="common">California sea hare</name>
    <dbReference type="NCBI Taxonomy" id="6500"/>
    <lineage>
        <taxon>Eukaryota</taxon>
        <taxon>Metazoa</taxon>
        <taxon>Spiralia</taxon>
        <taxon>Lophotrochozoa</taxon>
        <taxon>Mollusca</taxon>
        <taxon>Gastropoda</taxon>
        <taxon>Heterobranchia</taxon>
        <taxon>Euthyneura</taxon>
        <taxon>Tectipleura</taxon>
        <taxon>Aplysiida</taxon>
        <taxon>Aplysioidea</taxon>
        <taxon>Aplysiidae</taxon>
        <taxon>Aplysia</taxon>
    </lineage>
</organism>
<proteinExistence type="predicted"/>
<dbReference type="InterPro" id="IPR016181">
    <property type="entry name" value="Acyl_CoA_acyltransferase"/>
</dbReference>
<gene>
    <name evidence="3 4" type="primary">LOC101859426</name>
</gene>
<reference evidence="3 4" key="1">
    <citation type="submission" date="2025-05" db="UniProtKB">
        <authorList>
            <consortium name="RefSeq"/>
        </authorList>
    </citation>
    <scope>IDENTIFICATION</scope>
</reference>
<sequence>MGDSEVPQKKLEVRVATVDDYESVLDINRNVYGGADYIVTDYHDLVIDPDFRYYVCTVDGEVGGFEGVCILDDGDTLMTRSARVKDKFQGLGILRLIRKQIYQDFQSKPGKKRIRTCCTNLVRLVHSERFRKANRTLAVRNIFTVDSMHEMPAGALSPTEDAAIVSEVTLTHFSDLLDDKQLMNFLFPEGFFTCISWFYDTRRSNVRHLAKISPYIVASNKLLEFSKRRTKPERQQGEMDNNTGSKNDAQDEEIDSGLIGIMAGYGSPAMFLVSIDISGQPTAGEEKKEIEQMIRAFIRQIKVQYDQGGFDPKIPFAFGAFLQDRIDSKPFEEVLTDLGFTRDHEFSKQFKGSYMFEQSFEQLLD</sequence>
<dbReference type="PANTHER" id="PTHR47403:SF6">
    <property type="entry name" value="N-ACETYLTRANSFERASE DOMAIN-CONTAINING PROTEIN"/>
    <property type="match status" value="1"/>
</dbReference>
<evidence type="ECO:0000256" key="1">
    <source>
        <dbReference type="SAM" id="MobiDB-lite"/>
    </source>
</evidence>
<dbReference type="PANTHER" id="PTHR47403">
    <property type="entry name" value="LOC100145250 PROTEIN"/>
    <property type="match status" value="1"/>
</dbReference>
<evidence type="ECO:0000313" key="3">
    <source>
        <dbReference type="RefSeq" id="XP_005104040.1"/>
    </source>
</evidence>
<dbReference type="GeneID" id="101859426"/>
<dbReference type="Gene3D" id="3.40.630.30">
    <property type="match status" value="1"/>
</dbReference>
<feature type="compositionally biased region" description="Polar residues" evidence="1">
    <location>
        <begin position="238"/>
        <end position="247"/>
    </location>
</feature>
<evidence type="ECO:0000313" key="2">
    <source>
        <dbReference type="Proteomes" id="UP000694888"/>
    </source>
</evidence>
<feature type="region of interest" description="Disordered" evidence="1">
    <location>
        <begin position="227"/>
        <end position="251"/>
    </location>
</feature>
<dbReference type="RefSeq" id="XP_005104040.1">
    <property type="nucleotide sequence ID" value="XM_005103983.3"/>
</dbReference>
<name>A0ABM0JXT0_APLCA</name>